<dbReference type="InterPro" id="IPR001034">
    <property type="entry name" value="DeoR_HTH"/>
</dbReference>
<dbReference type="PANTHER" id="PTHR30363">
    <property type="entry name" value="HTH-TYPE TRANSCRIPTIONAL REGULATOR SRLR-RELATED"/>
    <property type="match status" value="1"/>
</dbReference>
<protein>
    <submittedName>
        <fullName evidence="6">Glycerol-3-phosphate regulon repressor</fullName>
    </submittedName>
</protein>
<dbReference type="OrthoDB" id="9797223at2"/>
<dbReference type="KEGG" id="mmed:Mame_00697"/>
<sequence length="261" mass="27902">MNDYLIRERQDIILGRLKASGRVLAADLAAEFKVSEDTIRRDLRDLAARGLCERVYGGALPVAPARGTLGHRKSRDAGEKEMLGRMLAAQIEDGMTVFFDASSTNIAAARALPEDRVVTVVTNAPAIATVFDGRESQTVIMIGGMIHPEVGGAIGAKAIAELERFHFDLCLIGACGLDIEAGLTCFHYDDALFKREIALHARRVITAVTADKLETRAPCSVIALEALDGLVTSPGLKPESRAALLQAGVNLIETTHGTAAR</sequence>
<reference evidence="6 7" key="1">
    <citation type="submission" date="2017-03" db="EMBL/GenBank/DDBJ databases">
        <title>Foreign affairs: Plasmid Transfer between Roseobacters and Rhizobia.</title>
        <authorList>
            <person name="Bartling P."/>
            <person name="Bunk B."/>
            <person name="Overmann J."/>
            <person name="Brinkmann H."/>
            <person name="Petersen J."/>
        </authorList>
    </citation>
    <scope>NUCLEOTIDE SEQUENCE [LARGE SCALE GENOMIC DNA]</scope>
    <source>
        <strain evidence="6 7">MACL11</strain>
    </source>
</reference>
<dbReference type="SUPFAM" id="SSF100950">
    <property type="entry name" value="NagB/RpiA/CoA transferase-like"/>
    <property type="match status" value="1"/>
</dbReference>
<accession>A0A1U9YXA0</accession>
<dbReference type="Proteomes" id="UP000191135">
    <property type="component" value="Chromosome"/>
</dbReference>
<dbReference type="InterPro" id="IPR018356">
    <property type="entry name" value="Tscrpt_reg_HTH_DeoR_CS"/>
</dbReference>
<keyword evidence="1" id="KW-0678">Repressor</keyword>
<dbReference type="Gene3D" id="1.10.10.10">
    <property type="entry name" value="Winged helix-like DNA-binding domain superfamily/Winged helix DNA-binding domain"/>
    <property type="match status" value="1"/>
</dbReference>
<dbReference type="InterPro" id="IPR050313">
    <property type="entry name" value="Carb_Metab_HTH_regulators"/>
</dbReference>
<dbReference type="InterPro" id="IPR036390">
    <property type="entry name" value="WH_DNA-bd_sf"/>
</dbReference>
<dbReference type="RefSeq" id="WP_018067723.1">
    <property type="nucleotide sequence ID" value="NZ_AQWH01000052.1"/>
</dbReference>
<gene>
    <name evidence="6" type="primary">glpR_5</name>
    <name evidence="6" type="ORF">Mame_00697</name>
</gene>
<dbReference type="eggNOG" id="COG1349">
    <property type="taxonomic scope" value="Bacteria"/>
</dbReference>
<feature type="domain" description="HTH deoR-type" evidence="5">
    <location>
        <begin position="6"/>
        <end position="61"/>
    </location>
</feature>
<evidence type="ECO:0000259" key="5">
    <source>
        <dbReference type="PROSITE" id="PS51000"/>
    </source>
</evidence>
<keyword evidence="3" id="KW-0238">DNA-binding</keyword>
<evidence type="ECO:0000256" key="3">
    <source>
        <dbReference type="ARBA" id="ARBA00023125"/>
    </source>
</evidence>
<keyword evidence="2" id="KW-0805">Transcription regulation</keyword>
<dbReference type="STRING" id="1122214.Mame_00697"/>
<dbReference type="GO" id="GO:0003700">
    <property type="term" value="F:DNA-binding transcription factor activity"/>
    <property type="evidence" value="ECO:0007669"/>
    <property type="project" value="InterPro"/>
</dbReference>
<evidence type="ECO:0000256" key="2">
    <source>
        <dbReference type="ARBA" id="ARBA00023015"/>
    </source>
</evidence>
<dbReference type="AlphaFoldDB" id="A0A1U9YXA0"/>
<dbReference type="PROSITE" id="PS51000">
    <property type="entry name" value="HTH_DEOR_2"/>
    <property type="match status" value="1"/>
</dbReference>
<evidence type="ECO:0000256" key="1">
    <source>
        <dbReference type="ARBA" id="ARBA00022491"/>
    </source>
</evidence>
<dbReference type="PRINTS" id="PR00037">
    <property type="entry name" value="HTHLACR"/>
</dbReference>
<dbReference type="PROSITE" id="PS00894">
    <property type="entry name" value="HTH_DEOR_1"/>
    <property type="match status" value="1"/>
</dbReference>
<dbReference type="InterPro" id="IPR037171">
    <property type="entry name" value="NagB/RpiA_transferase-like"/>
</dbReference>
<dbReference type="GO" id="GO:0003677">
    <property type="term" value="F:DNA binding"/>
    <property type="evidence" value="ECO:0007669"/>
    <property type="project" value="UniProtKB-KW"/>
</dbReference>
<dbReference type="SMART" id="SM01134">
    <property type="entry name" value="DeoRC"/>
    <property type="match status" value="1"/>
</dbReference>
<proteinExistence type="predicted"/>
<evidence type="ECO:0000313" key="6">
    <source>
        <dbReference type="EMBL" id="AQZ50073.1"/>
    </source>
</evidence>
<keyword evidence="4" id="KW-0804">Transcription</keyword>
<keyword evidence="7" id="KW-1185">Reference proteome</keyword>
<dbReference type="SMART" id="SM00420">
    <property type="entry name" value="HTH_DEOR"/>
    <property type="match status" value="1"/>
</dbReference>
<dbReference type="Pfam" id="PF08220">
    <property type="entry name" value="HTH_DeoR"/>
    <property type="match status" value="1"/>
</dbReference>
<dbReference type="InterPro" id="IPR014036">
    <property type="entry name" value="DeoR-like_C"/>
</dbReference>
<evidence type="ECO:0000256" key="4">
    <source>
        <dbReference type="ARBA" id="ARBA00023163"/>
    </source>
</evidence>
<dbReference type="PANTHER" id="PTHR30363:SF4">
    <property type="entry name" value="GLYCEROL-3-PHOSPHATE REGULON REPRESSOR"/>
    <property type="match status" value="1"/>
</dbReference>
<dbReference type="EMBL" id="CP020330">
    <property type="protein sequence ID" value="AQZ50073.1"/>
    <property type="molecule type" value="Genomic_DNA"/>
</dbReference>
<dbReference type="InterPro" id="IPR036388">
    <property type="entry name" value="WH-like_DNA-bd_sf"/>
</dbReference>
<dbReference type="Pfam" id="PF00455">
    <property type="entry name" value="DeoRC"/>
    <property type="match status" value="1"/>
</dbReference>
<name>A0A1U9YXA0_9HYPH</name>
<dbReference type="SUPFAM" id="SSF46785">
    <property type="entry name" value="Winged helix' DNA-binding domain"/>
    <property type="match status" value="1"/>
</dbReference>
<organism evidence="6 7">
    <name type="scientific">Martelella mediterranea DSM 17316</name>
    <dbReference type="NCBI Taxonomy" id="1122214"/>
    <lineage>
        <taxon>Bacteria</taxon>
        <taxon>Pseudomonadati</taxon>
        <taxon>Pseudomonadota</taxon>
        <taxon>Alphaproteobacteria</taxon>
        <taxon>Hyphomicrobiales</taxon>
        <taxon>Aurantimonadaceae</taxon>
        <taxon>Martelella</taxon>
    </lineage>
</organism>
<evidence type="ECO:0000313" key="7">
    <source>
        <dbReference type="Proteomes" id="UP000191135"/>
    </source>
</evidence>